<evidence type="ECO:0000313" key="2">
    <source>
        <dbReference type="Proteomes" id="UP000620124"/>
    </source>
</evidence>
<accession>A0A8H7CT76</accession>
<organism evidence="1 2">
    <name type="scientific">Mycena venus</name>
    <dbReference type="NCBI Taxonomy" id="2733690"/>
    <lineage>
        <taxon>Eukaryota</taxon>
        <taxon>Fungi</taxon>
        <taxon>Dikarya</taxon>
        <taxon>Basidiomycota</taxon>
        <taxon>Agaricomycotina</taxon>
        <taxon>Agaricomycetes</taxon>
        <taxon>Agaricomycetidae</taxon>
        <taxon>Agaricales</taxon>
        <taxon>Marasmiineae</taxon>
        <taxon>Mycenaceae</taxon>
        <taxon>Mycena</taxon>
    </lineage>
</organism>
<reference evidence="1" key="1">
    <citation type="submission" date="2020-05" db="EMBL/GenBank/DDBJ databases">
        <title>Mycena genomes resolve the evolution of fungal bioluminescence.</title>
        <authorList>
            <person name="Tsai I.J."/>
        </authorList>
    </citation>
    <scope>NUCLEOTIDE SEQUENCE</scope>
    <source>
        <strain evidence="1">CCC161011</strain>
    </source>
</reference>
<gene>
    <name evidence="1" type="ORF">MVEN_01473400</name>
</gene>
<protein>
    <submittedName>
        <fullName evidence="1">Uncharacterized protein</fullName>
    </submittedName>
</protein>
<evidence type="ECO:0000313" key="1">
    <source>
        <dbReference type="EMBL" id="KAF7347186.1"/>
    </source>
</evidence>
<dbReference type="Proteomes" id="UP000620124">
    <property type="component" value="Unassembled WGS sequence"/>
</dbReference>
<keyword evidence="2" id="KW-1185">Reference proteome</keyword>
<dbReference type="OrthoDB" id="2745898at2759"/>
<name>A0A8H7CT76_9AGAR</name>
<comment type="caution">
    <text evidence="1">The sequence shown here is derived from an EMBL/GenBank/DDBJ whole genome shotgun (WGS) entry which is preliminary data.</text>
</comment>
<proteinExistence type="predicted"/>
<dbReference type="SUPFAM" id="SSF52047">
    <property type="entry name" value="RNI-like"/>
    <property type="match status" value="1"/>
</dbReference>
<dbReference type="EMBL" id="JACAZI010000012">
    <property type="protein sequence ID" value="KAF7347186.1"/>
    <property type="molecule type" value="Genomic_DNA"/>
</dbReference>
<sequence>MAFIPQELIDAIVSGIDDMCSLKACALAGSMFRKPSQRTIFHSLELNKLALLGRACRLFCDSPHIPAYITRLNIGFTWKASAAEVENLPDIFSKLENVQRFTLGGIRHGDFSDVPTFPSVLLDFLARQPLRELYIFFSDISKTVFFRLLATSPVVSFFWVNVTDNNGENPTLGARDKSEHSLTKVEDLDLRYTNAGELLAQPQFRLYTQVLRCLTFLACEVFEGASIFTVASYLQQLPHLNIFTSISKMHVDPSLYPASPHFAPPNSPRRLGDIGTTPVLPPQFSILFQPPSPRHLCSRTLSSRSPHCRWKSAVGPEKPLVLDPALLLALDTALVTHPANPGILWRLDFNDNVDEPARTKRFSEFIAEVQRGMPTVYPQGRLMFEQYKLQRMLDGWTYI</sequence>
<dbReference type="AlphaFoldDB" id="A0A8H7CT76"/>